<dbReference type="OrthoDB" id="205738at2157"/>
<gene>
    <name evidence="1" type="ORF">SAMN05216559_1995</name>
</gene>
<dbReference type="EMBL" id="FOZK01000002">
    <property type="protein sequence ID" value="SFR98221.1"/>
    <property type="molecule type" value="Genomic_DNA"/>
</dbReference>
<sequence>MPDNAHDPPAVSLSLDRESRWTLHHVLLDRLEREARADDPTGIDPPPVAVFDAFETLDAGETSVTTTELEAMRSVVAEYHHSTSWWELERSRLEGLLHHLTALLEERGAAEA</sequence>
<dbReference type="RefSeq" id="WP_089816331.1">
    <property type="nucleotide sequence ID" value="NZ_FOZK01000002.1"/>
</dbReference>
<protein>
    <submittedName>
        <fullName evidence="1">Uncharacterized protein</fullName>
    </submittedName>
</protein>
<accession>A0A1I6L422</accession>
<reference evidence="1 2" key="1">
    <citation type="submission" date="2016-10" db="EMBL/GenBank/DDBJ databases">
        <authorList>
            <person name="de Groot N.N."/>
        </authorList>
    </citation>
    <scope>NUCLEOTIDE SEQUENCE [LARGE SCALE GENOMIC DNA]</scope>
    <source>
        <strain evidence="1 2">CGMCC 1.10457</strain>
    </source>
</reference>
<evidence type="ECO:0000313" key="2">
    <source>
        <dbReference type="Proteomes" id="UP000199062"/>
    </source>
</evidence>
<dbReference type="Pfam" id="PF25251">
    <property type="entry name" value="DUF7853"/>
    <property type="match status" value="1"/>
</dbReference>
<organism evidence="1 2">
    <name type="scientific">Halomicrobium zhouii</name>
    <dbReference type="NCBI Taxonomy" id="767519"/>
    <lineage>
        <taxon>Archaea</taxon>
        <taxon>Methanobacteriati</taxon>
        <taxon>Methanobacteriota</taxon>
        <taxon>Stenosarchaea group</taxon>
        <taxon>Halobacteria</taxon>
        <taxon>Halobacteriales</taxon>
        <taxon>Haloarculaceae</taxon>
        <taxon>Halomicrobium</taxon>
    </lineage>
</organism>
<dbReference type="InterPro" id="IPR057175">
    <property type="entry name" value="DUF7853"/>
</dbReference>
<dbReference type="AlphaFoldDB" id="A0A1I6L422"/>
<proteinExistence type="predicted"/>
<name>A0A1I6L422_9EURY</name>
<keyword evidence="2" id="KW-1185">Reference proteome</keyword>
<dbReference type="Proteomes" id="UP000199062">
    <property type="component" value="Unassembled WGS sequence"/>
</dbReference>
<evidence type="ECO:0000313" key="1">
    <source>
        <dbReference type="EMBL" id="SFR98221.1"/>
    </source>
</evidence>